<feature type="domain" description="ABC-2 type transporter transmembrane" evidence="7">
    <location>
        <begin position="22"/>
        <end position="401"/>
    </location>
</feature>
<dbReference type="EMBL" id="DVHN01000010">
    <property type="protein sequence ID" value="HIR87558.1"/>
    <property type="molecule type" value="Genomic_DNA"/>
</dbReference>
<evidence type="ECO:0000256" key="1">
    <source>
        <dbReference type="ARBA" id="ARBA00004651"/>
    </source>
</evidence>
<keyword evidence="3 6" id="KW-0812">Transmembrane</keyword>
<reference evidence="8" key="1">
    <citation type="submission" date="2020-10" db="EMBL/GenBank/DDBJ databases">
        <authorList>
            <person name="Gilroy R."/>
        </authorList>
    </citation>
    <scope>NUCLEOTIDE SEQUENCE</scope>
    <source>
        <strain evidence="8">ChiW13-3771</strain>
    </source>
</reference>
<comment type="subcellular location">
    <subcellularLocation>
        <location evidence="1">Cell membrane</location>
        <topology evidence="1">Multi-pass membrane protein</topology>
    </subcellularLocation>
</comment>
<sequence length="428" mass="47901">MKQFITVLKFELANYIKNRTYMVTTILMAVVLGALMFLPRVLDLTGLVGESQGSVAVEESVLEEQEEQVNEEESSQTETYLLFDPNEIVNQELLEQYFPGVMWQEAESEEEIRTAVEQQNALAGFCVTAEDHFTYYVFNKSMTSGDTEIFSELLGLVKQLNYCEEHDLNFEEVSQVFQFADQVQYEEEILGKDMVSNYFYCYAFVILIFMMIIMYGVMIATSVTTEKSNRSIEVLVTSTSSNSLIFGKVIAGAIAGICQVGIILGAILLSYQINREAWNGFLDSYLNIPIDVLVTFALFGIGGYLFYAFLYGAVGALVSKTEDINKSSSGLQMVIMIVYFVVLVQLMNVDGIVIKVASFLPFSSYSAMFARVAMGNVEMWEIIVSFIILVVSVVAAGLIGAKIYRMGTLRYGNPVKFSHALKSVLRKE</sequence>
<evidence type="ECO:0000313" key="9">
    <source>
        <dbReference type="Proteomes" id="UP000824201"/>
    </source>
</evidence>
<keyword evidence="4 6" id="KW-1133">Transmembrane helix</keyword>
<dbReference type="GO" id="GO:0140359">
    <property type="term" value="F:ABC-type transporter activity"/>
    <property type="evidence" value="ECO:0007669"/>
    <property type="project" value="InterPro"/>
</dbReference>
<reference evidence="8" key="2">
    <citation type="journal article" date="2021" name="PeerJ">
        <title>Extensive microbial diversity within the chicken gut microbiome revealed by metagenomics and culture.</title>
        <authorList>
            <person name="Gilroy R."/>
            <person name="Ravi A."/>
            <person name="Getino M."/>
            <person name="Pursley I."/>
            <person name="Horton D.L."/>
            <person name="Alikhan N.F."/>
            <person name="Baker D."/>
            <person name="Gharbi K."/>
            <person name="Hall N."/>
            <person name="Watson M."/>
            <person name="Adriaenssens E.M."/>
            <person name="Foster-Nyarko E."/>
            <person name="Jarju S."/>
            <person name="Secka A."/>
            <person name="Antonio M."/>
            <person name="Oren A."/>
            <person name="Chaudhuri R.R."/>
            <person name="La Ragione R."/>
            <person name="Hildebrand F."/>
            <person name="Pallen M.J."/>
        </authorList>
    </citation>
    <scope>NUCLEOTIDE SEQUENCE</scope>
    <source>
        <strain evidence="8">ChiW13-3771</strain>
    </source>
</reference>
<dbReference type="InterPro" id="IPR013525">
    <property type="entry name" value="ABC2_TM"/>
</dbReference>
<evidence type="ECO:0000256" key="4">
    <source>
        <dbReference type="ARBA" id="ARBA00022989"/>
    </source>
</evidence>
<evidence type="ECO:0000256" key="3">
    <source>
        <dbReference type="ARBA" id="ARBA00022692"/>
    </source>
</evidence>
<keyword evidence="5 6" id="KW-0472">Membrane</keyword>
<proteinExistence type="predicted"/>
<evidence type="ECO:0000313" key="8">
    <source>
        <dbReference type="EMBL" id="HIR87558.1"/>
    </source>
</evidence>
<dbReference type="Proteomes" id="UP000824201">
    <property type="component" value="Unassembled WGS sequence"/>
</dbReference>
<accession>A0A9D1ECT0</accession>
<dbReference type="AlphaFoldDB" id="A0A9D1ECT0"/>
<dbReference type="InterPro" id="IPR051449">
    <property type="entry name" value="ABC-2_transporter_component"/>
</dbReference>
<evidence type="ECO:0000256" key="5">
    <source>
        <dbReference type="ARBA" id="ARBA00023136"/>
    </source>
</evidence>
<keyword evidence="2" id="KW-1003">Cell membrane</keyword>
<feature type="transmembrane region" description="Helical" evidence="6">
    <location>
        <begin position="199"/>
        <end position="224"/>
    </location>
</feature>
<name>A0A9D1ECT0_9FIRM</name>
<feature type="transmembrane region" description="Helical" evidence="6">
    <location>
        <begin position="356"/>
        <end position="374"/>
    </location>
</feature>
<dbReference type="PANTHER" id="PTHR30294">
    <property type="entry name" value="MEMBRANE COMPONENT OF ABC TRANSPORTER YHHJ-RELATED"/>
    <property type="match status" value="1"/>
</dbReference>
<dbReference type="Pfam" id="PF12698">
    <property type="entry name" value="ABC2_membrane_3"/>
    <property type="match status" value="1"/>
</dbReference>
<evidence type="ECO:0000256" key="6">
    <source>
        <dbReference type="SAM" id="Phobius"/>
    </source>
</evidence>
<evidence type="ECO:0000256" key="2">
    <source>
        <dbReference type="ARBA" id="ARBA00022475"/>
    </source>
</evidence>
<feature type="transmembrane region" description="Helical" evidence="6">
    <location>
        <begin position="20"/>
        <end position="38"/>
    </location>
</feature>
<feature type="transmembrane region" description="Helical" evidence="6">
    <location>
        <begin position="330"/>
        <end position="349"/>
    </location>
</feature>
<feature type="transmembrane region" description="Helical" evidence="6">
    <location>
        <begin position="380"/>
        <end position="401"/>
    </location>
</feature>
<comment type="caution">
    <text evidence="8">The sequence shown here is derived from an EMBL/GenBank/DDBJ whole genome shotgun (WGS) entry which is preliminary data.</text>
</comment>
<organism evidence="8 9">
    <name type="scientific">Candidatus Fimimorpha faecalis</name>
    <dbReference type="NCBI Taxonomy" id="2840824"/>
    <lineage>
        <taxon>Bacteria</taxon>
        <taxon>Bacillati</taxon>
        <taxon>Bacillota</taxon>
        <taxon>Clostridia</taxon>
        <taxon>Eubacteriales</taxon>
        <taxon>Candidatus Fimimorpha</taxon>
    </lineage>
</organism>
<gene>
    <name evidence="8" type="ORF">IAC96_01275</name>
</gene>
<feature type="transmembrane region" description="Helical" evidence="6">
    <location>
        <begin position="292"/>
        <end position="318"/>
    </location>
</feature>
<evidence type="ECO:0000259" key="7">
    <source>
        <dbReference type="Pfam" id="PF12698"/>
    </source>
</evidence>
<dbReference type="GO" id="GO:0005886">
    <property type="term" value="C:plasma membrane"/>
    <property type="evidence" value="ECO:0007669"/>
    <property type="project" value="UniProtKB-SubCell"/>
</dbReference>
<dbReference type="PANTHER" id="PTHR30294:SF29">
    <property type="entry name" value="MULTIDRUG ABC TRANSPORTER PERMEASE YBHS-RELATED"/>
    <property type="match status" value="1"/>
</dbReference>
<feature type="transmembrane region" description="Helical" evidence="6">
    <location>
        <begin position="244"/>
        <end position="271"/>
    </location>
</feature>
<protein>
    <submittedName>
        <fullName evidence="8">ABC transporter permease</fullName>
    </submittedName>
</protein>